<reference evidence="4" key="1">
    <citation type="journal article" date="2017" name="bioRxiv">
        <title>Comparative analysis of the genomes of Stylophora pistillata and Acropora digitifera provides evidence for extensive differences between species of corals.</title>
        <authorList>
            <person name="Voolstra C.R."/>
            <person name="Li Y."/>
            <person name="Liew Y.J."/>
            <person name="Baumgarten S."/>
            <person name="Zoccola D."/>
            <person name="Flot J.-F."/>
            <person name="Tambutte S."/>
            <person name="Allemand D."/>
            <person name="Aranda M."/>
        </authorList>
    </citation>
    <scope>NUCLEOTIDE SEQUENCE [LARGE SCALE GENOMIC DNA]</scope>
</reference>
<dbReference type="Gene3D" id="2.10.25.10">
    <property type="entry name" value="Laminin"/>
    <property type="match status" value="1"/>
</dbReference>
<evidence type="ECO:0000313" key="4">
    <source>
        <dbReference type="Proteomes" id="UP000225706"/>
    </source>
</evidence>
<gene>
    <name evidence="3" type="ORF">AWC38_SpisGene16931</name>
</gene>
<feature type="domain" description="EGF-like" evidence="2">
    <location>
        <begin position="139"/>
        <end position="177"/>
    </location>
</feature>
<protein>
    <recommendedName>
        <fullName evidence="2">EGF-like domain-containing protein</fullName>
    </recommendedName>
</protein>
<dbReference type="InterPro" id="IPR000742">
    <property type="entry name" value="EGF"/>
</dbReference>
<keyword evidence="1" id="KW-1015">Disulfide bond</keyword>
<evidence type="ECO:0000259" key="2">
    <source>
        <dbReference type="PROSITE" id="PS50026"/>
    </source>
</evidence>
<proteinExistence type="predicted"/>
<dbReference type="Pfam" id="PF00008">
    <property type="entry name" value="EGF"/>
    <property type="match status" value="1"/>
</dbReference>
<evidence type="ECO:0000313" key="3">
    <source>
        <dbReference type="EMBL" id="PFX18693.1"/>
    </source>
</evidence>
<keyword evidence="1" id="KW-0245">EGF-like domain</keyword>
<organism evidence="3 4">
    <name type="scientific">Stylophora pistillata</name>
    <name type="common">Smooth cauliflower coral</name>
    <dbReference type="NCBI Taxonomy" id="50429"/>
    <lineage>
        <taxon>Eukaryota</taxon>
        <taxon>Metazoa</taxon>
        <taxon>Cnidaria</taxon>
        <taxon>Anthozoa</taxon>
        <taxon>Hexacorallia</taxon>
        <taxon>Scleractinia</taxon>
        <taxon>Astrocoeniina</taxon>
        <taxon>Pocilloporidae</taxon>
        <taxon>Stylophora</taxon>
    </lineage>
</organism>
<dbReference type="OrthoDB" id="5959512at2759"/>
<evidence type="ECO:0000256" key="1">
    <source>
        <dbReference type="PROSITE-ProRule" id="PRU00076"/>
    </source>
</evidence>
<keyword evidence="4" id="KW-1185">Reference proteome</keyword>
<name>A0A2B4RPG1_STYPI</name>
<dbReference type="SUPFAM" id="SSF57196">
    <property type="entry name" value="EGF/Laminin"/>
    <property type="match status" value="1"/>
</dbReference>
<comment type="caution">
    <text evidence="1">Lacks conserved residue(s) required for the propagation of feature annotation.</text>
</comment>
<dbReference type="Proteomes" id="UP000225706">
    <property type="component" value="Unassembled WGS sequence"/>
</dbReference>
<accession>A0A2B4RPG1</accession>
<dbReference type="EMBL" id="LSMT01000397">
    <property type="protein sequence ID" value="PFX18693.1"/>
    <property type="molecule type" value="Genomic_DNA"/>
</dbReference>
<sequence>MRLGKFVLKTMSASAPYICDIRCKQEITSQSYSYNRKEEICKLSNRTKEARPENFRSAPSWFYIMRLNGRAPLGSILQLPALSCQEIKASEGKDAITNKYWLNLTGSGKTQLMYCDLNFRAVGAEPSISIVVELYEVERRSLCSNSPCFNNGTCQAGYTDKRFRCKCPLGFTAVYYKKARSFDFEDGNGEWEKTGRAFIHQPTFGDNPVARHRETAQLQGDW</sequence>
<comment type="caution">
    <text evidence="3">The sequence shown here is derived from an EMBL/GenBank/DDBJ whole genome shotgun (WGS) entry which is preliminary data.</text>
</comment>
<dbReference type="AlphaFoldDB" id="A0A2B4RPG1"/>
<dbReference type="CDD" id="cd00054">
    <property type="entry name" value="EGF_CA"/>
    <property type="match status" value="1"/>
</dbReference>
<feature type="disulfide bond" evidence="1">
    <location>
        <begin position="148"/>
        <end position="165"/>
    </location>
</feature>
<dbReference type="PROSITE" id="PS50026">
    <property type="entry name" value="EGF_3"/>
    <property type="match status" value="1"/>
</dbReference>